<dbReference type="Pfam" id="PF13358">
    <property type="entry name" value="DDE_3"/>
    <property type="match status" value="1"/>
</dbReference>
<dbReference type="InParanoid" id="A0A168L4V6"/>
<dbReference type="Proteomes" id="UP000078561">
    <property type="component" value="Unassembled WGS sequence"/>
</dbReference>
<organism evidence="2">
    <name type="scientific">Absidia glauca</name>
    <name type="common">Pin mould</name>
    <dbReference type="NCBI Taxonomy" id="4829"/>
    <lineage>
        <taxon>Eukaryota</taxon>
        <taxon>Fungi</taxon>
        <taxon>Fungi incertae sedis</taxon>
        <taxon>Mucoromycota</taxon>
        <taxon>Mucoromycotina</taxon>
        <taxon>Mucoromycetes</taxon>
        <taxon>Mucorales</taxon>
        <taxon>Cunninghamellaceae</taxon>
        <taxon>Absidia</taxon>
    </lineage>
</organism>
<dbReference type="InterPro" id="IPR036397">
    <property type="entry name" value="RNaseH_sf"/>
</dbReference>
<sequence>MEDGAPVYGSYIARDCREDHGLPKLEWPAQSPDLNPIENLWKQMKDRVQNKFKQGMKLEHLEPIFRQTWADIPIESINALIESIPHRLEDLNAKKFKSTRY</sequence>
<evidence type="ECO:0000313" key="2">
    <source>
        <dbReference type="EMBL" id="SAL96071.1"/>
    </source>
</evidence>
<dbReference type="InterPro" id="IPR038717">
    <property type="entry name" value="Tc1-like_DDE_dom"/>
</dbReference>
<dbReference type="OrthoDB" id="2442720at2759"/>
<keyword evidence="3" id="KW-1185">Reference proteome</keyword>
<dbReference type="EMBL" id="LT550653">
    <property type="protein sequence ID" value="SAL96071.1"/>
    <property type="molecule type" value="Genomic_DNA"/>
</dbReference>
<evidence type="ECO:0000259" key="1">
    <source>
        <dbReference type="Pfam" id="PF13358"/>
    </source>
</evidence>
<dbReference type="Gene3D" id="3.30.420.10">
    <property type="entry name" value="Ribonuclease H-like superfamily/Ribonuclease H"/>
    <property type="match status" value="1"/>
</dbReference>
<feature type="domain" description="Tc1-like transposase DDE" evidence="1">
    <location>
        <begin position="3"/>
        <end position="54"/>
    </location>
</feature>
<dbReference type="OMA" id="TQCTRIL"/>
<protein>
    <recommendedName>
        <fullName evidence="1">Tc1-like transposase DDE domain-containing protein</fullName>
    </recommendedName>
</protein>
<dbReference type="STRING" id="4829.A0A168L4V6"/>
<accession>A0A168L4V6</accession>
<evidence type="ECO:0000313" key="3">
    <source>
        <dbReference type="Proteomes" id="UP000078561"/>
    </source>
</evidence>
<gene>
    <name evidence="2" type="primary">ABSGL_01439.1 scaffold 1580</name>
</gene>
<dbReference type="GO" id="GO:0003676">
    <property type="term" value="F:nucleic acid binding"/>
    <property type="evidence" value="ECO:0007669"/>
    <property type="project" value="InterPro"/>
</dbReference>
<reference evidence="2" key="1">
    <citation type="submission" date="2016-04" db="EMBL/GenBank/DDBJ databases">
        <authorList>
            <person name="Evans L.H."/>
            <person name="Alamgir A."/>
            <person name="Owens N."/>
            <person name="Weber N.D."/>
            <person name="Virtaneva K."/>
            <person name="Barbian K."/>
            <person name="Babar A."/>
            <person name="Rosenke K."/>
        </authorList>
    </citation>
    <scope>NUCLEOTIDE SEQUENCE [LARGE SCALE GENOMIC DNA]</scope>
    <source>
        <strain evidence="2">CBS 101.48</strain>
    </source>
</reference>
<proteinExistence type="predicted"/>
<name>A0A168L4V6_ABSGL</name>
<dbReference type="AlphaFoldDB" id="A0A168L4V6"/>